<dbReference type="KEGG" id="fgi:OP10G_4599"/>
<protein>
    <recommendedName>
        <fullName evidence="3">DUF4380 domain-containing protein</fullName>
    </recommendedName>
</protein>
<dbReference type="OrthoDB" id="5914937at2"/>
<name>A0A068NX90_FIMGI</name>
<keyword evidence="2" id="KW-1185">Reference proteome</keyword>
<reference evidence="1 2" key="1">
    <citation type="journal article" date="2014" name="PLoS ONE">
        <title>The first complete genome sequence of the class fimbriimonadia in the phylum armatimonadetes.</title>
        <authorList>
            <person name="Hu Z.Y."/>
            <person name="Wang Y.Z."/>
            <person name="Im W.T."/>
            <person name="Wang S.Y."/>
            <person name="Zhao G.P."/>
            <person name="Zheng H.J."/>
            <person name="Quan Z.X."/>
        </authorList>
    </citation>
    <scope>NUCLEOTIDE SEQUENCE [LARGE SCALE GENOMIC DNA]</scope>
    <source>
        <strain evidence="1">Gsoil 348</strain>
    </source>
</reference>
<dbReference type="AlphaFoldDB" id="A0A068NX90"/>
<organism evidence="1 2">
    <name type="scientific">Fimbriimonas ginsengisoli Gsoil 348</name>
    <dbReference type="NCBI Taxonomy" id="661478"/>
    <lineage>
        <taxon>Bacteria</taxon>
        <taxon>Bacillati</taxon>
        <taxon>Armatimonadota</taxon>
        <taxon>Fimbriimonadia</taxon>
        <taxon>Fimbriimonadales</taxon>
        <taxon>Fimbriimonadaceae</taxon>
        <taxon>Fimbriimonas</taxon>
    </lineage>
</organism>
<dbReference type="EMBL" id="CP007139">
    <property type="protein sequence ID" value="AIE87967.1"/>
    <property type="molecule type" value="Genomic_DNA"/>
</dbReference>
<sequence>MITLAVALALLPLAEVKVERVEYHGWSDSYRISNDLVDVVVVPKIGRVMRYGFLGMPNQLWENSALAGKASTGKDWNNFGGDKMWSAPQSDWNWPPDPDIDGSAWTAEPIPNGVRITSPRGKKSKVRFVRDITLAPLSTDVHFRNRMDNLGARREMAPWQITQIVDPYSVFLPFEPTGQNPKGWRAIEGKRLDPALHELTADGLRIKRGDRIAYKIGAFSSKGEITASQFGSSVFHFSTRTYRNQRYADGGSAMEVFTSAGADKYVELELLGPLSRMDNGEGAYLETTWRLTQGK</sequence>
<dbReference type="eggNOG" id="COG4223">
    <property type="taxonomic scope" value="Bacteria"/>
</dbReference>
<evidence type="ECO:0008006" key="3">
    <source>
        <dbReference type="Google" id="ProtNLM"/>
    </source>
</evidence>
<dbReference type="STRING" id="661478.OP10G_4599"/>
<dbReference type="HOGENOM" id="CLU_920357_0_0_0"/>
<proteinExistence type="predicted"/>
<dbReference type="Proteomes" id="UP000027982">
    <property type="component" value="Chromosome"/>
</dbReference>
<gene>
    <name evidence="1" type="ORF">OP10G_4599</name>
</gene>
<evidence type="ECO:0000313" key="1">
    <source>
        <dbReference type="EMBL" id="AIE87967.1"/>
    </source>
</evidence>
<accession>A0A068NX90</accession>
<evidence type="ECO:0000313" key="2">
    <source>
        <dbReference type="Proteomes" id="UP000027982"/>
    </source>
</evidence>
<dbReference type="RefSeq" id="WP_025228160.1">
    <property type="nucleotide sequence ID" value="NZ_CP007139.1"/>
</dbReference>